<protein>
    <recommendedName>
        <fullName evidence="4">NADH-ubiquinone oxidoreductase chain 2</fullName>
        <ecNumber evidence="3">7.1.1.2</ecNumber>
    </recommendedName>
    <alternativeName>
        <fullName evidence="16">NADH dehydrogenase subunit 2</fullName>
    </alternativeName>
</protein>
<evidence type="ECO:0000256" key="13">
    <source>
        <dbReference type="ARBA" id="ARBA00023075"/>
    </source>
</evidence>
<evidence type="ECO:0000313" key="19">
    <source>
        <dbReference type="EMBL" id="AAC09526.1"/>
    </source>
</evidence>
<dbReference type="EMBL" id="U23045">
    <property type="protein sequence ID" value="AAC09526.1"/>
    <property type="molecule type" value="Genomic_DNA"/>
</dbReference>
<feature type="transmembrane region" description="Helical" evidence="18">
    <location>
        <begin position="137"/>
        <end position="158"/>
    </location>
</feature>
<keyword evidence="10" id="KW-0249">Electron transport</keyword>
<feature type="transmembrane region" description="Helical" evidence="18">
    <location>
        <begin position="104"/>
        <end position="125"/>
    </location>
</feature>
<evidence type="ECO:0000256" key="17">
    <source>
        <dbReference type="ARBA" id="ARBA00049551"/>
    </source>
</evidence>
<evidence type="ECO:0000256" key="11">
    <source>
        <dbReference type="ARBA" id="ARBA00022989"/>
    </source>
</evidence>
<evidence type="ECO:0000256" key="14">
    <source>
        <dbReference type="ARBA" id="ARBA00023128"/>
    </source>
</evidence>
<feature type="transmembrane region" description="Helical" evidence="18">
    <location>
        <begin position="77"/>
        <end position="98"/>
    </location>
</feature>
<organism evidence="19">
    <name type="scientific">Cepaea nemoralis</name>
    <name type="common">Banded wood snail</name>
    <dbReference type="NCBI Taxonomy" id="28835"/>
    <lineage>
        <taxon>Eukaryota</taxon>
        <taxon>Metazoa</taxon>
        <taxon>Spiralia</taxon>
        <taxon>Lophotrochozoa</taxon>
        <taxon>Mollusca</taxon>
        <taxon>Gastropoda</taxon>
        <taxon>Heterobranchia</taxon>
        <taxon>Euthyneura</taxon>
        <taxon>Panpulmonata</taxon>
        <taxon>Eupulmonata</taxon>
        <taxon>Stylommatophora</taxon>
        <taxon>Helicina</taxon>
        <taxon>Helicoidea</taxon>
        <taxon>Helicidae</taxon>
        <taxon>Cepaea</taxon>
    </lineage>
</organism>
<keyword evidence="5" id="KW-0813">Transport</keyword>
<dbReference type="GO" id="GO:0008137">
    <property type="term" value="F:NADH dehydrogenase (ubiquinone) activity"/>
    <property type="evidence" value="ECO:0007669"/>
    <property type="project" value="UniProtKB-EC"/>
</dbReference>
<keyword evidence="14 19" id="KW-0496">Mitochondrion</keyword>
<evidence type="ECO:0000256" key="9">
    <source>
        <dbReference type="ARBA" id="ARBA00022967"/>
    </source>
</evidence>
<evidence type="ECO:0000256" key="12">
    <source>
        <dbReference type="ARBA" id="ARBA00023027"/>
    </source>
</evidence>
<comment type="subcellular location">
    <subcellularLocation>
        <location evidence="1">Mitochondrion inner membrane</location>
        <topology evidence="1">Multi-pass membrane protein</topology>
    </subcellularLocation>
</comment>
<dbReference type="GO" id="GO:0006120">
    <property type="term" value="P:mitochondrial electron transport, NADH to ubiquinone"/>
    <property type="evidence" value="ECO:0007669"/>
    <property type="project" value="TreeGrafter"/>
</dbReference>
<comment type="similarity">
    <text evidence="2">Belongs to the complex I subunit 2 family.</text>
</comment>
<reference evidence="19" key="2">
    <citation type="journal article" date="1997" name="Genetics">
        <title>Evolution of pulmonate gastropod mitochondrial genomes: comparisons of gene organizations of Euhadra, Cepaea and Albinaria and implications of unusual tRNA secondary structures.</title>
        <authorList>
            <person name="Yamazaki N."/>
            <person name="Ueshima R."/>
            <person name="Terrett J.A."/>
            <person name="Yokobori S."/>
            <person name="Kaifu M."/>
            <person name="Segawa R."/>
            <person name="Kobayashi T."/>
            <person name="Numachi K."/>
            <person name="Ueda T."/>
            <person name="Nishikawa K."/>
            <person name="Watanabe K."/>
            <person name="Thomas R.H."/>
        </authorList>
    </citation>
    <scope>NUCLEOTIDE SEQUENCE</scope>
    <source>
        <tissue evidence="19">Hepatopancreas</tissue>
    </source>
</reference>
<feature type="transmembrane region" description="Helical" evidence="18">
    <location>
        <begin position="210"/>
        <end position="228"/>
    </location>
</feature>
<keyword evidence="13" id="KW-0830">Ubiquinone</keyword>
<feature type="transmembrane region" description="Helical" evidence="18">
    <location>
        <begin position="265"/>
        <end position="281"/>
    </location>
</feature>
<keyword evidence="8" id="KW-0999">Mitochondrion inner membrane</keyword>
<proteinExistence type="inferred from homology"/>
<keyword evidence="15 18" id="KW-0472">Membrane</keyword>
<evidence type="ECO:0000256" key="6">
    <source>
        <dbReference type="ARBA" id="ARBA00022660"/>
    </source>
</evidence>
<evidence type="ECO:0000256" key="1">
    <source>
        <dbReference type="ARBA" id="ARBA00004448"/>
    </source>
</evidence>
<keyword evidence="12" id="KW-0520">NAD</keyword>
<dbReference type="InterPro" id="IPR050175">
    <property type="entry name" value="Complex_I_Subunit_2"/>
</dbReference>
<dbReference type="AlphaFoldDB" id="Q34185"/>
<feature type="transmembrane region" description="Helical" evidence="18">
    <location>
        <begin position="287"/>
        <end position="313"/>
    </location>
</feature>
<dbReference type="GO" id="GO:0005743">
    <property type="term" value="C:mitochondrial inner membrane"/>
    <property type="evidence" value="ECO:0007669"/>
    <property type="project" value="UniProtKB-SubCell"/>
</dbReference>
<dbReference type="PANTHER" id="PTHR46552:SF1">
    <property type="entry name" value="NADH-UBIQUINONE OXIDOREDUCTASE CHAIN 2"/>
    <property type="match status" value="1"/>
</dbReference>
<accession>Q34185</accession>
<evidence type="ECO:0000256" key="15">
    <source>
        <dbReference type="ARBA" id="ARBA00023136"/>
    </source>
</evidence>
<evidence type="ECO:0000256" key="16">
    <source>
        <dbReference type="ARBA" id="ARBA00031028"/>
    </source>
</evidence>
<dbReference type="PIR" id="T11388">
    <property type="entry name" value="T11388"/>
</dbReference>
<reference evidence="19" key="1">
    <citation type="journal article" date="1996" name="J. Mol. Evol.">
        <title>Complete DNA sequence of the mitochondrial genome of Cepaea nemoralis (Gastropoda: Pulmonata).</title>
        <authorList>
            <person name="Terrett J.A."/>
            <person name="Miles S."/>
            <person name="Thomas R.H."/>
        </authorList>
    </citation>
    <scope>NUCLEOTIDE SEQUENCE</scope>
    <source>
        <tissue evidence="19">Hepatopancreas</tissue>
    </source>
</reference>
<keyword evidence="9" id="KW-1278">Translocase</keyword>
<keyword evidence="7 18" id="KW-0812">Transmembrane</keyword>
<evidence type="ECO:0000256" key="8">
    <source>
        <dbReference type="ARBA" id="ARBA00022792"/>
    </source>
</evidence>
<dbReference type="PANTHER" id="PTHR46552">
    <property type="entry name" value="NADH-UBIQUINONE OXIDOREDUCTASE CHAIN 2"/>
    <property type="match status" value="1"/>
</dbReference>
<geneLocation type="mitochondrion" evidence="19"/>
<evidence type="ECO:0000256" key="7">
    <source>
        <dbReference type="ARBA" id="ARBA00022692"/>
    </source>
</evidence>
<keyword evidence="11 18" id="KW-1133">Transmembrane helix</keyword>
<feature type="transmembrane region" description="Helical" evidence="18">
    <location>
        <begin position="46"/>
        <end position="65"/>
    </location>
</feature>
<feature type="transmembrane region" description="Helical" evidence="18">
    <location>
        <begin position="178"/>
        <end position="198"/>
    </location>
</feature>
<sequence length="315" mass="35034">MLLGCILVGCSTSSWMLGVFMMELLLFTIIFYSITSWELSQSSACIQMFFIQSLSSILLLVGGLMHIHLSIPSFPPLALMLFGFLLKLGVFPLHFWVVPVCKTFSYSLVGLISKPLKVLPLVFLSQYFTKFLSGGSHYIMGALLFGTVSALAGMTLGFGARTLQVVLGASSITHTGWLLVPAYTMVMTYFIFMVLLVYKSSSINGMSSPLSCVGLLALGGLPPFNVFVGKLLVVCSYMMSNLTAMFFSCLYWLRRSWVYFTTMKFGLYINLFSTLVWRLTAVESAMLAANFCGLVFFLRFFMAEMGSSFLIYVRK</sequence>
<evidence type="ECO:0000256" key="18">
    <source>
        <dbReference type="SAM" id="Phobius"/>
    </source>
</evidence>
<evidence type="ECO:0000256" key="10">
    <source>
        <dbReference type="ARBA" id="ARBA00022982"/>
    </source>
</evidence>
<evidence type="ECO:0000256" key="3">
    <source>
        <dbReference type="ARBA" id="ARBA00012944"/>
    </source>
</evidence>
<evidence type="ECO:0000256" key="4">
    <source>
        <dbReference type="ARBA" id="ARBA00021008"/>
    </source>
</evidence>
<name>Q34185_CEPNE</name>
<keyword evidence="6" id="KW-0679">Respiratory chain</keyword>
<dbReference type="EC" id="7.1.1.2" evidence="3"/>
<evidence type="ECO:0000256" key="2">
    <source>
        <dbReference type="ARBA" id="ARBA00007012"/>
    </source>
</evidence>
<evidence type="ECO:0000256" key="5">
    <source>
        <dbReference type="ARBA" id="ARBA00022448"/>
    </source>
</evidence>
<comment type="catalytic activity">
    <reaction evidence="17">
        <text>a ubiquinone + NADH + 5 H(+)(in) = a ubiquinol + NAD(+) + 4 H(+)(out)</text>
        <dbReference type="Rhea" id="RHEA:29091"/>
        <dbReference type="Rhea" id="RHEA-COMP:9565"/>
        <dbReference type="Rhea" id="RHEA-COMP:9566"/>
        <dbReference type="ChEBI" id="CHEBI:15378"/>
        <dbReference type="ChEBI" id="CHEBI:16389"/>
        <dbReference type="ChEBI" id="CHEBI:17976"/>
        <dbReference type="ChEBI" id="CHEBI:57540"/>
        <dbReference type="ChEBI" id="CHEBI:57945"/>
        <dbReference type="EC" id="7.1.1.2"/>
    </reaction>
</comment>
<feature type="transmembrane region" description="Helical" evidence="18">
    <location>
        <begin position="12"/>
        <end position="34"/>
    </location>
</feature>